<feature type="region of interest" description="Disordered" evidence="10">
    <location>
        <begin position="363"/>
        <end position="394"/>
    </location>
</feature>
<feature type="domain" description="PAC" evidence="13">
    <location>
        <begin position="89"/>
        <end position="139"/>
    </location>
</feature>
<dbReference type="InterPro" id="IPR000700">
    <property type="entry name" value="PAS-assoc_C"/>
</dbReference>
<evidence type="ECO:0000259" key="13">
    <source>
        <dbReference type="PROSITE" id="PS50113"/>
    </source>
</evidence>
<dbReference type="SMART" id="SM00387">
    <property type="entry name" value="HATPase_c"/>
    <property type="match status" value="1"/>
</dbReference>
<accession>A0A841DD99</accession>
<dbReference type="GO" id="GO:0005886">
    <property type="term" value="C:plasma membrane"/>
    <property type="evidence" value="ECO:0007669"/>
    <property type="project" value="UniProtKB-SubCell"/>
</dbReference>
<keyword evidence="6" id="KW-0808">Transferase</keyword>
<evidence type="ECO:0000256" key="9">
    <source>
        <dbReference type="ARBA" id="ARBA00023136"/>
    </source>
</evidence>
<keyword evidence="9" id="KW-0472">Membrane</keyword>
<dbReference type="InterPro" id="IPR035965">
    <property type="entry name" value="PAS-like_dom_sf"/>
</dbReference>
<reference evidence="14 15" key="1">
    <citation type="submission" date="2020-08" db="EMBL/GenBank/DDBJ databases">
        <title>Genomic Encyclopedia of Type Strains, Phase III (KMG-III): the genomes of soil and plant-associated and newly described type strains.</title>
        <authorList>
            <person name="Whitman W."/>
        </authorList>
    </citation>
    <scope>NUCLEOTIDE SEQUENCE [LARGE SCALE GENOMIC DNA]</scope>
    <source>
        <strain evidence="14 15">CECT 3303</strain>
    </source>
</reference>
<dbReference type="GO" id="GO:0009927">
    <property type="term" value="F:histidine phosphotransfer kinase activity"/>
    <property type="evidence" value="ECO:0007669"/>
    <property type="project" value="TreeGrafter"/>
</dbReference>
<keyword evidence="15" id="KW-1185">Reference proteome</keyword>
<dbReference type="Proteomes" id="UP000562352">
    <property type="component" value="Unassembled WGS sequence"/>
</dbReference>
<comment type="cofactor">
    <cofactor evidence="2">
        <name>a divalent metal cation</name>
        <dbReference type="ChEBI" id="CHEBI:60240"/>
    </cofactor>
</comment>
<dbReference type="SUPFAM" id="SSF47384">
    <property type="entry name" value="Homodimeric domain of signal transducing histidine kinase"/>
    <property type="match status" value="1"/>
</dbReference>
<dbReference type="PROSITE" id="PS50112">
    <property type="entry name" value="PAS"/>
    <property type="match status" value="1"/>
</dbReference>
<dbReference type="Gene3D" id="1.10.287.130">
    <property type="match status" value="1"/>
</dbReference>
<dbReference type="PROSITE" id="PS50113">
    <property type="entry name" value="PAC"/>
    <property type="match status" value="1"/>
</dbReference>
<dbReference type="InterPro" id="IPR004358">
    <property type="entry name" value="Sig_transdc_His_kin-like_C"/>
</dbReference>
<dbReference type="CDD" id="cd00130">
    <property type="entry name" value="PAS"/>
    <property type="match status" value="1"/>
</dbReference>
<evidence type="ECO:0000259" key="11">
    <source>
        <dbReference type="PROSITE" id="PS50109"/>
    </source>
</evidence>
<evidence type="ECO:0000256" key="3">
    <source>
        <dbReference type="ARBA" id="ARBA00004236"/>
    </source>
</evidence>
<dbReference type="RefSeq" id="WP_184946247.1">
    <property type="nucleotide sequence ID" value="NZ_BAAAWZ010000001.1"/>
</dbReference>
<evidence type="ECO:0000313" key="15">
    <source>
        <dbReference type="Proteomes" id="UP000562352"/>
    </source>
</evidence>
<evidence type="ECO:0000313" key="14">
    <source>
        <dbReference type="EMBL" id="MBB5966268.1"/>
    </source>
</evidence>
<dbReference type="Gene3D" id="3.30.450.20">
    <property type="entry name" value="PAS domain"/>
    <property type="match status" value="1"/>
</dbReference>
<evidence type="ECO:0000256" key="5">
    <source>
        <dbReference type="ARBA" id="ARBA00022553"/>
    </source>
</evidence>
<keyword evidence="5" id="KW-0597">Phosphoprotein</keyword>
<dbReference type="InterPro" id="IPR036097">
    <property type="entry name" value="HisK_dim/P_sf"/>
</dbReference>
<feature type="domain" description="PAS" evidence="12">
    <location>
        <begin position="11"/>
        <end position="65"/>
    </location>
</feature>
<dbReference type="Pfam" id="PF13426">
    <property type="entry name" value="PAS_9"/>
    <property type="match status" value="1"/>
</dbReference>
<dbReference type="SUPFAM" id="SSF55785">
    <property type="entry name" value="PYP-like sensor domain (PAS domain)"/>
    <property type="match status" value="1"/>
</dbReference>
<dbReference type="CDD" id="cd00082">
    <property type="entry name" value="HisKA"/>
    <property type="match status" value="1"/>
</dbReference>
<dbReference type="InterPro" id="IPR005467">
    <property type="entry name" value="His_kinase_dom"/>
</dbReference>
<evidence type="ECO:0000256" key="10">
    <source>
        <dbReference type="SAM" id="MobiDB-lite"/>
    </source>
</evidence>
<dbReference type="InterPro" id="IPR003661">
    <property type="entry name" value="HisK_dim/P_dom"/>
</dbReference>
<dbReference type="Pfam" id="PF02518">
    <property type="entry name" value="HATPase_c"/>
    <property type="match status" value="1"/>
</dbReference>
<feature type="domain" description="Histidine kinase" evidence="11">
    <location>
        <begin position="164"/>
        <end position="384"/>
    </location>
</feature>
<evidence type="ECO:0000256" key="8">
    <source>
        <dbReference type="ARBA" id="ARBA00023012"/>
    </source>
</evidence>
<dbReference type="GO" id="GO:0005509">
    <property type="term" value="F:calcium ion binding"/>
    <property type="evidence" value="ECO:0007669"/>
    <property type="project" value="UniProtKB-ARBA"/>
</dbReference>
<dbReference type="EMBL" id="JACHJJ010000022">
    <property type="protein sequence ID" value="MBB5966268.1"/>
    <property type="molecule type" value="Genomic_DNA"/>
</dbReference>
<dbReference type="InterPro" id="IPR036890">
    <property type="entry name" value="HATPase_C_sf"/>
</dbReference>
<evidence type="ECO:0000256" key="1">
    <source>
        <dbReference type="ARBA" id="ARBA00000085"/>
    </source>
</evidence>
<gene>
    <name evidence="14" type="ORF">FHS22_005559</name>
</gene>
<dbReference type="GO" id="GO:0000155">
    <property type="term" value="F:phosphorelay sensor kinase activity"/>
    <property type="evidence" value="ECO:0007669"/>
    <property type="project" value="InterPro"/>
</dbReference>
<dbReference type="PANTHER" id="PTHR43047">
    <property type="entry name" value="TWO-COMPONENT HISTIDINE PROTEIN KINASE"/>
    <property type="match status" value="1"/>
</dbReference>
<keyword evidence="8" id="KW-0902">Two-component regulatory system</keyword>
<dbReference type="PRINTS" id="PR00344">
    <property type="entry name" value="BCTRLSENSOR"/>
</dbReference>
<proteinExistence type="predicted"/>
<dbReference type="NCBIfam" id="TIGR00229">
    <property type="entry name" value="sensory_box"/>
    <property type="match status" value="1"/>
</dbReference>
<dbReference type="AlphaFoldDB" id="A0A841DD99"/>
<dbReference type="PANTHER" id="PTHR43047:SF72">
    <property type="entry name" value="OSMOSENSING HISTIDINE PROTEIN KINASE SLN1"/>
    <property type="match status" value="1"/>
</dbReference>
<name>A0A841DD99_PLAVE</name>
<dbReference type="FunFam" id="3.30.565.10:FF:000006">
    <property type="entry name" value="Sensor histidine kinase WalK"/>
    <property type="match status" value="1"/>
</dbReference>
<comment type="catalytic activity">
    <reaction evidence="1">
        <text>ATP + protein L-histidine = ADP + protein N-phospho-L-histidine.</text>
        <dbReference type="EC" id="2.7.13.3"/>
    </reaction>
</comment>
<evidence type="ECO:0000259" key="12">
    <source>
        <dbReference type="PROSITE" id="PS50112"/>
    </source>
</evidence>
<sequence length="394" mass="42415">MVAEERRRAAPAALLDDVIEMSVEAFVAVGEDGRIIRWNAAAERMFGLPREQALGRPMSETIVPERYRDADQAGRARFVATGRSRVLGRRLEMAALRADGSEFPAELVIWAVREGGAWTFNAFIHDVTDRQRAERALRESYEKEQATLARLAELDRAKDDFVAMVSHELRTPLTVIIGYLEMFGDGDIGELPVGQRSRMLSTMTHNAMRLRKLIEDLLAVNTVTGGRLEPDPAPVAVAEIVDEAVRETAAETRCGDHEVRVRVDSGLPRVHADRGMLVGAVGALLSNAAKFSASGTPVTVRASAAGEDVSITVIDRGVGIIPDELPQVFERFARARFARDEAIQGVGLGLTIARAVAEAHGGTISASSTPGEGSVFTITLPASGPPRETGGESG</sequence>
<comment type="subcellular location">
    <subcellularLocation>
        <location evidence="3">Cell membrane</location>
    </subcellularLocation>
</comment>
<dbReference type="SMART" id="SM00388">
    <property type="entry name" value="HisKA"/>
    <property type="match status" value="1"/>
</dbReference>
<evidence type="ECO:0000256" key="7">
    <source>
        <dbReference type="ARBA" id="ARBA00022777"/>
    </source>
</evidence>
<dbReference type="Gene3D" id="3.30.565.10">
    <property type="entry name" value="Histidine kinase-like ATPase, C-terminal domain"/>
    <property type="match status" value="1"/>
</dbReference>
<dbReference type="SMART" id="SM00091">
    <property type="entry name" value="PAS"/>
    <property type="match status" value="1"/>
</dbReference>
<evidence type="ECO:0000256" key="6">
    <source>
        <dbReference type="ARBA" id="ARBA00022679"/>
    </source>
</evidence>
<evidence type="ECO:0000256" key="4">
    <source>
        <dbReference type="ARBA" id="ARBA00012438"/>
    </source>
</evidence>
<dbReference type="InterPro" id="IPR000014">
    <property type="entry name" value="PAS"/>
</dbReference>
<comment type="caution">
    <text evidence="14">The sequence shown here is derived from an EMBL/GenBank/DDBJ whole genome shotgun (WGS) entry which is preliminary data.</text>
</comment>
<organism evidence="14 15">
    <name type="scientific">Planomonospora venezuelensis</name>
    <dbReference type="NCBI Taxonomy" id="1999"/>
    <lineage>
        <taxon>Bacteria</taxon>
        <taxon>Bacillati</taxon>
        <taxon>Actinomycetota</taxon>
        <taxon>Actinomycetes</taxon>
        <taxon>Streptosporangiales</taxon>
        <taxon>Streptosporangiaceae</taxon>
        <taxon>Planomonospora</taxon>
    </lineage>
</organism>
<dbReference type="EC" id="2.7.13.3" evidence="4"/>
<dbReference type="FunFam" id="1.10.287.130:FF:000001">
    <property type="entry name" value="Two-component sensor histidine kinase"/>
    <property type="match status" value="1"/>
</dbReference>
<dbReference type="InterPro" id="IPR003594">
    <property type="entry name" value="HATPase_dom"/>
</dbReference>
<dbReference type="Pfam" id="PF00512">
    <property type="entry name" value="HisKA"/>
    <property type="match status" value="1"/>
</dbReference>
<protein>
    <recommendedName>
        <fullName evidence="4">histidine kinase</fullName>
        <ecNumber evidence="4">2.7.13.3</ecNumber>
    </recommendedName>
</protein>
<evidence type="ECO:0000256" key="2">
    <source>
        <dbReference type="ARBA" id="ARBA00001968"/>
    </source>
</evidence>
<dbReference type="SUPFAM" id="SSF55874">
    <property type="entry name" value="ATPase domain of HSP90 chaperone/DNA topoisomerase II/histidine kinase"/>
    <property type="match status" value="1"/>
</dbReference>
<dbReference type="CDD" id="cd00075">
    <property type="entry name" value="HATPase"/>
    <property type="match status" value="1"/>
</dbReference>
<dbReference type="PROSITE" id="PS50109">
    <property type="entry name" value="HIS_KIN"/>
    <property type="match status" value="1"/>
</dbReference>
<keyword evidence="7" id="KW-0418">Kinase</keyword>